<gene>
    <name evidence="1" type="ORF">ABN611_04735</name>
</gene>
<proteinExistence type="predicted"/>
<organism evidence="1">
    <name type="scientific">Kribbella sp. HUAS MG21</name>
    <dbReference type="NCBI Taxonomy" id="3160966"/>
    <lineage>
        <taxon>Bacteria</taxon>
        <taxon>Bacillati</taxon>
        <taxon>Actinomycetota</taxon>
        <taxon>Actinomycetes</taxon>
        <taxon>Propionibacteriales</taxon>
        <taxon>Kribbellaceae</taxon>
        <taxon>Kribbella</taxon>
    </lineage>
</organism>
<accession>A0AAU7TGA0</accession>
<protein>
    <submittedName>
        <fullName evidence="1">Uncharacterized protein</fullName>
    </submittedName>
</protein>
<sequence length="362" mass="39608">MGDSAIAAWGAVLDRSVEQIAAASQDARTFDRQLIAQVSDVWDNNTYSFVGSAIDRGVRREQHAVAALGWLADFGGERRAWVLEQLRISGHDIELPAASYPEDVYRRDFAGRVLSPQEPLTADVAARIRNDYDLTTAAVRALTVERSGAGLRGSLQLQLERRLALDEFDGAGIPPAELDLRFDGITDVSFDLDDCHGLTVDQEVALTIGRNGLLRASRGTAWIHDPRWHLSSAGRAADARTSAEIWRPDPPPRTGRRLEGAARVAAAVLHWAMLEIRMVRYPQHAHRAPVYRIAQVLAGAGSAIVAAGARRWGREAAFRSLIEGWIAAGGDQLAGVFRYVLLDLAKDEFEPAAVRRLARADP</sequence>
<dbReference type="AlphaFoldDB" id="A0AAU7TGA0"/>
<dbReference type="EMBL" id="CP158165">
    <property type="protein sequence ID" value="XBV25726.1"/>
    <property type="molecule type" value="Genomic_DNA"/>
</dbReference>
<reference evidence="1" key="1">
    <citation type="submission" date="2024-06" db="EMBL/GenBank/DDBJ databases">
        <title>Kribbella sp. strain HUAS MG21 genome sequences.</title>
        <authorList>
            <person name="Mo P."/>
        </authorList>
    </citation>
    <scope>NUCLEOTIDE SEQUENCE</scope>
    <source>
        <strain evidence="1">HUAS MG21</strain>
    </source>
</reference>
<dbReference type="RefSeq" id="WP_350278534.1">
    <property type="nucleotide sequence ID" value="NZ_CP158165.1"/>
</dbReference>
<evidence type="ECO:0000313" key="1">
    <source>
        <dbReference type="EMBL" id="XBV25726.1"/>
    </source>
</evidence>
<name>A0AAU7TGA0_9ACTN</name>